<protein>
    <submittedName>
        <fullName evidence="3">Uncharacterized protein</fullName>
    </submittedName>
</protein>
<dbReference type="EMBL" id="BTRK01000001">
    <property type="protein sequence ID" value="GMR30106.1"/>
    <property type="molecule type" value="Genomic_DNA"/>
</dbReference>
<keyword evidence="4" id="KW-1185">Reference proteome</keyword>
<dbReference type="EMBL" id="BTRK01000001">
    <property type="protein sequence ID" value="GMR30109.1"/>
    <property type="molecule type" value="Genomic_DNA"/>
</dbReference>
<feature type="non-terminal residue" evidence="3">
    <location>
        <position position="1"/>
    </location>
</feature>
<feature type="transmembrane region" description="Helical" evidence="1">
    <location>
        <begin position="124"/>
        <end position="144"/>
    </location>
</feature>
<evidence type="ECO:0000313" key="2">
    <source>
        <dbReference type="EMBL" id="GMR30106.1"/>
    </source>
</evidence>
<organism evidence="3 4">
    <name type="scientific">Pristionchus mayeri</name>
    <dbReference type="NCBI Taxonomy" id="1317129"/>
    <lineage>
        <taxon>Eukaryota</taxon>
        <taxon>Metazoa</taxon>
        <taxon>Ecdysozoa</taxon>
        <taxon>Nematoda</taxon>
        <taxon>Chromadorea</taxon>
        <taxon>Rhabditida</taxon>
        <taxon>Rhabditina</taxon>
        <taxon>Diplogasteromorpha</taxon>
        <taxon>Diplogasteroidea</taxon>
        <taxon>Neodiplogasteridae</taxon>
        <taxon>Pristionchus</taxon>
    </lineage>
</organism>
<keyword evidence="1" id="KW-0812">Transmembrane</keyword>
<evidence type="ECO:0000313" key="4">
    <source>
        <dbReference type="Proteomes" id="UP001328107"/>
    </source>
</evidence>
<dbReference type="Proteomes" id="UP001328107">
    <property type="component" value="Unassembled WGS sequence"/>
</dbReference>
<dbReference type="PANTHER" id="PTHR36939:SF1">
    <property type="entry name" value="UPAR_LY6 DOMAIN-CONTAINING PROTEIN"/>
    <property type="match status" value="1"/>
</dbReference>
<keyword evidence="1" id="KW-1133">Transmembrane helix</keyword>
<dbReference type="PANTHER" id="PTHR36939">
    <property type="entry name" value="PROTEIN CBG03389"/>
    <property type="match status" value="1"/>
</dbReference>
<name>A0AAN5C5X2_9BILA</name>
<sequence>SVFSLNCHACASRDFFGSFAFPVLQSLGAGSLIPPAGNCSDNAQACPTASYCFKREDKYEITDGSTWSNAKAHFYVKGCDINAVAGLAVAYKPNECVDYDEKTFAGYKVVRRICACNDRDLCNVSSSVSLLATLLFLAAASLLLH</sequence>
<proteinExistence type="predicted"/>
<dbReference type="AlphaFoldDB" id="A0AAN5C5X2"/>
<keyword evidence="1" id="KW-0472">Membrane</keyword>
<evidence type="ECO:0000256" key="1">
    <source>
        <dbReference type="SAM" id="Phobius"/>
    </source>
</evidence>
<gene>
    <name evidence="2" type="ORF">PMAYCL1PPCAC_00301</name>
    <name evidence="3" type="ORF">PMAYCL1PPCAC_00304</name>
</gene>
<reference evidence="4" key="1">
    <citation type="submission" date="2022-10" db="EMBL/GenBank/DDBJ databases">
        <title>Genome assembly of Pristionchus species.</title>
        <authorList>
            <person name="Yoshida K."/>
            <person name="Sommer R.J."/>
        </authorList>
    </citation>
    <scope>NUCLEOTIDE SEQUENCE [LARGE SCALE GENOMIC DNA]</scope>
    <source>
        <strain evidence="4">RS5460</strain>
    </source>
</reference>
<reference evidence="3" key="2">
    <citation type="submission" date="2023-06" db="EMBL/GenBank/DDBJ databases">
        <title>Genome assembly of Pristionchus species.</title>
        <authorList>
            <person name="Yoshida K."/>
            <person name="Sommer R.J."/>
        </authorList>
    </citation>
    <scope>NUCLEOTIDE SEQUENCE</scope>
    <source>
        <strain evidence="3 4">RS5460</strain>
    </source>
</reference>
<comment type="caution">
    <text evidence="3">The sequence shown here is derived from an EMBL/GenBank/DDBJ whole genome shotgun (WGS) entry which is preliminary data.</text>
</comment>
<evidence type="ECO:0000313" key="3">
    <source>
        <dbReference type="EMBL" id="GMR30109.1"/>
    </source>
</evidence>
<accession>A0AAN5C5X2</accession>